<evidence type="ECO:0000313" key="3">
    <source>
        <dbReference type="Proteomes" id="UP000494206"/>
    </source>
</evidence>
<dbReference type="AlphaFoldDB" id="A0A8S1ELK6"/>
<organism evidence="2 3">
    <name type="scientific">Caenorhabditis bovis</name>
    <dbReference type="NCBI Taxonomy" id="2654633"/>
    <lineage>
        <taxon>Eukaryota</taxon>
        <taxon>Metazoa</taxon>
        <taxon>Ecdysozoa</taxon>
        <taxon>Nematoda</taxon>
        <taxon>Chromadorea</taxon>
        <taxon>Rhabditida</taxon>
        <taxon>Rhabditina</taxon>
        <taxon>Rhabditomorpha</taxon>
        <taxon>Rhabditoidea</taxon>
        <taxon>Rhabditidae</taxon>
        <taxon>Peloderinae</taxon>
        <taxon>Caenorhabditis</taxon>
    </lineage>
</organism>
<protein>
    <recommendedName>
        <fullName evidence="1">Phosphatidylinositol-specific phospholipase C X domain-containing protein</fullName>
    </recommendedName>
</protein>
<dbReference type="InterPro" id="IPR051057">
    <property type="entry name" value="PI-PLC_domain"/>
</dbReference>
<dbReference type="OrthoDB" id="194775at2759"/>
<dbReference type="SUPFAM" id="SSF51695">
    <property type="entry name" value="PLC-like phosphodiesterases"/>
    <property type="match status" value="1"/>
</dbReference>
<dbReference type="InterPro" id="IPR017946">
    <property type="entry name" value="PLC-like_Pdiesterase_TIM-brl"/>
</dbReference>
<dbReference type="GO" id="GO:0008081">
    <property type="term" value="F:phosphoric diester hydrolase activity"/>
    <property type="evidence" value="ECO:0007669"/>
    <property type="project" value="InterPro"/>
</dbReference>
<reference evidence="2 3" key="1">
    <citation type="submission" date="2020-04" db="EMBL/GenBank/DDBJ databases">
        <authorList>
            <person name="Laetsch R D."/>
            <person name="Stevens L."/>
            <person name="Kumar S."/>
            <person name="Blaxter L. M."/>
        </authorList>
    </citation>
    <scope>NUCLEOTIDE SEQUENCE [LARGE SCALE GENOMIC DNA]</scope>
</reference>
<gene>
    <name evidence="2" type="ORF">CBOVIS_LOCUS3691</name>
</gene>
<sequence>MNRWMTNLPVELKRKPLHKLCIPGSHDSGAYKLNVSLPVGHDQNYWKLLHQIAKIRGVKTIIKNWSETQTLSIKEQLNIGVRYFDLRIELVEKPPFCSFDDIFAVHALYGESVPSFLNDIKEFLDANKEEVVILDVNHIFRMSHVDFLHMFVIPLQELFGRDSFCPIMVDIADSTLEELVETNHRLIVVGPYENQVMGIVYSNEYITSHWPNLNSIYDLIAFMRNEVNQKKPPVLNVLQGMMTARLSDIIRNLFGNLREDFGLPSRKTTTDFINSLTFKEKDNVNIVITDEVDENFTKAVVKLNTMLPDEL</sequence>
<dbReference type="GO" id="GO:0006629">
    <property type="term" value="P:lipid metabolic process"/>
    <property type="evidence" value="ECO:0007669"/>
    <property type="project" value="InterPro"/>
</dbReference>
<dbReference type="PANTHER" id="PTHR13593:SF113">
    <property type="entry name" value="SI:DKEY-266F7.9"/>
    <property type="match status" value="1"/>
</dbReference>
<accession>A0A8S1ELK6</accession>
<dbReference type="EMBL" id="CADEPM010000002">
    <property type="protein sequence ID" value="CAB3400846.1"/>
    <property type="molecule type" value="Genomic_DNA"/>
</dbReference>
<evidence type="ECO:0000259" key="1">
    <source>
        <dbReference type="SMART" id="SM00148"/>
    </source>
</evidence>
<dbReference type="Gene3D" id="3.20.20.190">
    <property type="entry name" value="Phosphatidylinositol (PI) phosphodiesterase"/>
    <property type="match status" value="1"/>
</dbReference>
<dbReference type="PANTHER" id="PTHR13593">
    <property type="match status" value="1"/>
</dbReference>
<comment type="caution">
    <text evidence="2">The sequence shown here is derived from an EMBL/GenBank/DDBJ whole genome shotgun (WGS) entry which is preliminary data.</text>
</comment>
<dbReference type="Proteomes" id="UP000494206">
    <property type="component" value="Unassembled WGS sequence"/>
</dbReference>
<name>A0A8S1ELK6_9PELO</name>
<evidence type="ECO:0000313" key="2">
    <source>
        <dbReference type="EMBL" id="CAB3400846.1"/>
    </source>
</evidence>
<feature type="domain" description="Phosphatidylinositol-specific phospholipase C X" evidence="1">
    <location>
        <begin position="11"/>
        <end position="191"/>
    </location>
</feature>
<proteinExistence type="predicted"/>
<dbReference type="InterPro" id="IPR000909">
    <property type="entry name" value="PLipase_C_PInositol-sp_X_dom"/>
</dbReference>
<dbReference type="SMART" id="SM00148">
    <property type="entry name" value="PLCXc"/>
    <property type="match status" value="1"/>
</dbReference>
<dbReference type="Pfam" id="PF26146">
    <property type="entry name" value="PI-PLC_X"/>
    <property type="match status" value="1"/>
</dbReference>
<keyword evidence="3" id="KW-1185">Reference proteome</keyword>